<evidence type="ECO:0000256" key="3">
    <source>
        <dbReference type="ARBA" id="ARBA00022833"/>
    </source>
</evidence>
<dbReference type="InterPro" id="IPR011993">
    <property type="entry name" value="PH-like_dom_sf"/>
</dbReference>
<name>A0A2T0FPU7_9ASCO</name>
<feature type="compositionally biased region" description="Polar residues" evidence="6">
    <location>
        <begin position="285"/>
        <end position="297"/>
    </location>
</feature>
<dbReference type="InterPro" id="IPR004148">
    <property type="entry name" value="BAR_dom"/>
</dbReference>
<comment type="subcellular location">
    <subcellularLocation>
        <location evidence="5">Cytoplasm</location>
    </subcellularLocation>
</comment>
<dbReference type="SUPFAM" id="SSF103657">
    <property type="entry name" value="BAR/IMD domain-like"/>
    <property type="match status" value="1"/>
</dbReference>
<feature type="region of interest" description="Disordered" evidence="6">
    <location>
        <begin position="751"/>
        <end position="774"/>
    </location>
</feature>
<keyword evidence="5" id="KW-0963">Cytoplasm</keyword>
<dbReference type="Pfam" id="PF01412">
    <property type="entry name" value="ArfGap"/>
    <property type="match status" value="1"/>
</dbReference>
<dbReference type="Pfam" id="PF16746">
    <property type="entry name" value="BAR_3"/>
    <property type="match status" value="1"/>
</dbReference>
<feature type="compositionally biased region" description="Polar residues" evidence="6">
    <location>
        <begin position="758"/>
        <end position="767"/>
    </location>
</feature>
<comment type="caution">
    <text evidence="9">The sequence shown here is derived from an EMBL/GenBank/DDBJ whole genome shotgun (WGS) entry which is preliminary data.</text>
</comment>
<feature type="domain" description="Arf-GAP" evidence="8">
    <location>
        <begin position="847"/>
        <end position="969"/>
    </location>
</feature>
<evidence type="ECO:0000259" key="8">
    <source>
        <dbReference type="PROSITE" id="PS50115"/>
    </source>
</evidence>
<keyword evidence="5" id="KW-0040">ANK repeat</keyword>
<reference evidence="9 10" key="1">
    <citation type="submission" date="2017-04" db="EMBL/GenBank/DDBJ databases">
        <title>Genome sequencing of [Candida] sorbophila.</title>
        <authorList>
            <person name="Ahn J.O."/>
        </authorList>
    </citation>
    <scope>NUCLEOTIDE SEQUENCE [LARGE SCALE GENOMIC DNA]</scope>
    <source>
        <strain evidence="9 10">DS02</strain>
    </source>
</reference>
<dbReference type="Gene3D" id="1.20.1270.60">
    <property type="entry name" value="Arfaptin homology (AH) domain/BAR domain"/>
    <property type="match status" value="1"/>
</dbReference>
<keyword evidence="3 5" id="KW-0862">Zinc</keyword>
<dbReference type="InterPro" id="IPR037278">
    <property type="entry name" value="ARFGAP/RecO"/>
</dbReference>
<dbReference type="SMART" id="SM00233">
    <property type="entry name" value="PH"/>
    <property type="match status" value="1"/>
</dbReference>
<keyword evidence="5" id="KW-0343">GTPase activation</keyword>
<evidence type="ECO:0000256" key="4">
    <source>
        <dbReference type="PROSITE-ProRule" id="PRU00288"/>
    </source>
</evidence>
<keyword evidence="5" id="KW-0677">Repeat</keyword>
<dbReference type="InterPro" id="IPR027267">
    <property type="entry name" value="AH/BAR_dom_sf"/>
</dbReference>
<dbReference type="Gene3D" id="1.10.220.150">
    <property type="entry name" value="Arf GTPase activating protein"/>
    <property type="match status" value="1"/>
</dbReference>
<dbReference type="PROSITE" id="PS50115">
    <property type="entry name" value="ARFGAP"/>
    <property type="match status" value="1"/>
</dbReference>
<evidence type="ECO:0000259" key="7">
    <source>
        <dbReference type="PROSITE" id="PS50003"/>
    </source>
</evidence>
<dbReference type="SUPFAM" id="SSF57863">
    <property type="entry name" value="ArfGap/RecO-like zinc finger"/>
    <property type="match status" value="1"/>
</dbReference>
<keyword evidence="1 5" id="KW-0479">Metal-binding</keyword>
<dbReference type="SUPFAM" id="SSF50729">
    <property type="entry name" value="PH domain-like"/>
    <property type="match status" value="1"/>
</dbReference>
<dbReference type="AlphaFoldDB" id="A0A2T0FPU7"/>
<dbReference type="InterPro" id="IPR045258">
    <property type="entry name" value="ACAP1/2/3-like"/>
</dbReference>
<feature type="compositionally biased region" description="Polar residues" evidence="6">
    <location>
        <begin position="589"/>
        <end position="629"/>
    </location>
</feature>
<dbReference type="PROSITE" id="PS50003">
    <property type="entry name" value="PH_DOMAIN"/>
    <property type="match status" value="1"/>
</dbReference>
<dbReference type="CDD" id="cd08204">
    <property type="entry name" value="ArfGap"/>
    <property type="match status" value="1"/>
</dbReference>
<dbReference type="GO" id="GO:0008270">
    <property type="term" value="F:zinc ion binding"/>
    <property type="evidence" value="ECO:0007669"/>
    <property type="project" value="UniProtKB-KW"/>
</dbReference>
<dbReference type="InterPro" id="IPR001849">
    <property type="entry name" value="PH_domain"/>
</dbReference>
<dbReference type="GeneID" id="36518355"/>
<dbReference type="GO" id="GO:0006891">
    <property type="term" value="P:intra-Golgi vesicle-mediated transport"/>
    <property type="evidence" value="ECO:0007669"/>
    <property type="project" value="TreeGrafter"/>
</dbReference>
<feature type="domain" description="PH" evidence="7">
    <location>
        <begin position="637"/>
        <end position="745"/>
    </location>
</feature>
<dbReference type="STRING" id="45607.A0A2T0FPU7"/>
<dbReference type="GO" id="GO:0005096">
    <property type="term" value="F:GTPase activator activity"/>
    <property type="evidence" value="ECO:0007669"/>
    <property type="project" value="UniProtKB-KW"/>
</dbReference>
<dbReference type="GO" id="GO:0005768">
    <property type="term" value="C:endosome"/>
    <property type="evidence" value="ECO:0007669"/>
    <property type="project" value="TreeGrafter"/>
</dbReference>
<dbReference type="InterPro" id="IPR038508">
    <property type="entry name" value="ArfGAP_dom_sf"/>
</dbReference>
<evidence type="ECO:0000313" key="9">
    <source>
        <dbReference type="EMBL" id="PRT56987.1"/>
    </source>
</evidence>
<feature type="compositionally biased region" description="Low complexity" evidence="6">
    <location>
        <begin position="267"/>
        <end position="284"/>
    </location>
</feature>
<dbReference type="PANTHER" id="PTHR23180">
    <property type="entry name" value="CENTAURIN/ARF"/>
    <property type="match status" value="1"/>
</dbReference>
<dbReference type="FunFam" id="2.30.29.30:FF:000252">
    <property type="entry name" value="ARF GTPase activator (Csx2)"/>
    <property type="match status" value="1"/>
</dbReference>
<feature type="region of interest" description="Disordered" evidence="6">
    <location>
        <begin position="267"/>
        <end position="304"/>
    </location>
</feature>
<proteinExistence type="predicted"/>
<dbReference type="SMART" id="SM00105">
    <property type="entry name" value="ArfGap"/>
    <property type="match status" value="1"/>
</dbReference>
<dbReference type="Gene3D" id="2.30.29.30">
    <property type="entry name" value="Pleckstrin-homology domain (PH domain)/Phosphotyrosine-binding domain (PTB)"/>
    <property type="match status" value="1"/>
</dbReference>
<organism evidence="9 10">
    <name type="scientific">Wickerhamiella sorbophila</name>
    <dbReference type="NCBI Taxonomy" id="45607"/>
    <lineage>
        <taxon>Eukaryota</taxon>
        <taxon>Fungi</taxon>
        <taxon>Dikarya</taxon>
        <taxon>Ascomycota</taxon>
        <taxon>Saccharomycotina</taxon>
        <taxon>Dipodascomycetes</taxon>
        <taxon>Dipodascales</taxon>
        <taxon>Trichomonascaceae</taxon>
        <taxon>Wickerhamiella</taxon>
    </lineage>
</organism>
<dbReference type="Pfam" id="PF00169">
    <property type="entry name" value="PH"/>
    <property type="match status" value="1"/>
</dbReference>
<protein>
    <recommendedName>
        <fullName evidence="5">ADP-ribosylation factor GTPase-activating protein</fullName>
    </recommendedName>
</protein>
<keyword evidence="2 4" id="KW-0863">Zinc-finger</keyword>
<dbReference type="OrthoDB" id="10266696at2759"/>
<comment type="function">
    <text evidence="5">GTPase-activating protein for the ADP ribosylation factor family.</text>
</comment>
<evidence type="ECO:0000256" key="5">
    <source>
        <dbReference type="RuleBase" id="RU369028"/>
    </source>
</evidence>
<evidence type="ECO:0000256" key="2">
    <source>
        <dbReference type="ARBA" id="ARBA00022771"/>
    </source>
</evidence>
<dbReference type="EMBL" id="NDIQ01000022">
    <property type="protein sequence ID" value="PRT56987.1"/>
    <property type="molecule type" value="Genomic_DNA"/>
</dbReference>
<dbReference type="RefSeq" id="XP_024666932.1">
    <property type="nucleotide sequence ID" value="XM_024811164.1"/>
</dbReference>
<dbReference type="InterPro" id="IPR001164">
    <property type="entry name" value="ArfGAP_dom"/>
</dbReference>
<dbReference type="Proteomes" id="UP000238350">
    <property type="component" value="Unassembled WGS sequence"/>
</dbReference>
<evidence type="ECO:0000256" key="6">
    <source>
        <dbReference type="SAM" id="MobiDB-lite"/>
    </source>
</evidence>
<dbReference type="GO" id="GO:0005802">
    <property type="term" value="C:trans-Golgi network"/>
    <property type="evidence" value="ECO:0007669"/>
    <property type="project" value="TreeGrafter"/>
</dbReference>
<evidence type="ECO:0000256" key="1">
    <source>
        <dbReference type="ARBA" id="ARBA00022723"/>
    </source>
</evidence>
<gene>
    <name evidence="9" type="ORF">B9G98_04607</name>
</gene>
<dbReference type="PANTHER" id="PTHR23180:SF160">
    <property type="entry name" value="ADP-RIBOSYLATION FACTOR GTPASE-ACTIVATING PROTEIN EFFECTOR PROTEIN 1"/>
    <property type="match status" value="1"/>
</dbReference>
<accession>A0A2T0FPU7</accession>
<feature type="region of interest" description="Disordered" evidence="6">
    <location>
        <begin position="587"/>
        <end position="637"/>
    </location>
</feature>
<sequence>MGQVSSQVEAEGPYQPNSRRFQVRNVQAFVNEGDDGGVYDSFDAINPAPVITAALDSSQSTSSPNLTISRPNGRPIEYVQDPESQQLVVRVPYAPSITFRFKVSMLATSNLGVNSLTFITADKRRQLEGFIDSELLNNPNIQNEENVVLLGDFCSDGDAPRVYQKDFVWTWTPSANDAERPGGWPIHFGFVEYEKNGHRLSPLFCGQFWIGETPVGLDPLLISEFAAQRINSPIQDFSIAETLNFDLMNPEISSPIALRDIYGPTPAAPSGQAAASTSTASKSSITGLQTQQANQQPSGGGLCSPLAPVPVNTWPAHASSLPSETSSASKYLAVRPGAEQTIQPEDGPLFRSTIQQMERKYAGLKAQVKKLLKRSVLMHERLAAAIEASQWFFYSFHQAGYVDLPSTRPVAQFYRRDKEDGFHVIITHSKAQLQNLVKNVIQPLQDFYDQEIKAFDSRKREFDDESSQYYSWMSKYLSNRKKADHDAKYLEKRRAFELSRFDYYSYLLDLHGGRKLQDVIQRVAQYTETLADGYVDMGNLFATKIKPNIDIMVQDLNEAAKDWRRQRTEREERRRLLERTNGEIFGAALSTTKTDQGSTGNNSTHNLPGSESVTNSMLSGSGSEETAPTTHHPEQDDAHKEGLLWAISRPTGFQEQNMQKQVGLKWHKYWVVQDVGRICEYTNWKQGLDLHNDPIDLKTANVREARNADRRFCFEVVTPQYRRVYQATSDDDMRSWISSINRGISRSLEDHSEVSGINPGSVQTDLQVSKPRETKDKLERLGRKLSLKTEKARYIAGGLASAPPISGPSLFGTSVPKSSGVLPNPVPHTGNHHFSLPAPITSPSGSTSLMTLIQKAPSNRLCADCQSSNSVEWVSINLMMVLCIDCSGAHRSLGSHISKVRSLKLDTVSFTQDLVAALTSVSNGVMNSIWEARLSHKPVITDKNRLAFISGKYVEKLYIRDIEKPNTELRQAVVDNDVAKVAAALAARANANVKSDDDEPILVTSLRTAPAGTHSFPIAEILIVNGAQLPQQMPQGLSSAAQSFLSIRAKSSLV</sequence>
<keyword evidence="10" id="KW-1185">Reference proteome</keyword>
<evidence type="ECO:0000313" key="10">
    <source>
        <dbReference type="Proteomes" id="UP000238350"/>
    </source>
</evidence>